<accession>A0A4Y2E5A1</accession>
<reference evidence="1 2" key="1">
    <citation type="journal article" date="2019" name="Sci. Rep.">
        <title>Orb-weaving spider Araneus ventricosus genome elucidates the spidroin gene catalogue.</title>
        <authorList>
            <person name="Kono N."/>
            <person name="Nakamura H."/>
            <person name="Ohtoshi R."/>
            <person name="Moran D.A.P."/>
            <person name="Shinohara A."/>
            <person name="Yoshida Y."/>
            <person name="Fujiwara M."/>
            <person name="Mori M."/>
            <person name="Tomita M."/>
            <person name="Arakawa K."/>
        </authorList>
    </citation>
    <scope>NUCLEOTIDE SEQUENCE [LARGE SCALE GENOMIC DNA]</scope>
</reference>
<comment type="caution">
    <text evidence="1">The sequence shown here is derived from an EMBL/GenBank/DDBJ whole genome shotgun (WGS) entry which is preliminary data.</text>
</comment>
<organism evidence="1 2">
    <name type="scientific">Araneus ventricosus</name>
    <name type="common">Orbweaver spider</name>
    <name type="synonym">Epeira ventricosa</name>
    <dbReference type="NCBI Taxonomy" id="182803"/>
    <lineage>
        <taxon>Eukaryota</taxon>
        <taxon>Metazoa</taxon>
        <taxon>Ecdysozoa</taxon>
        <taxon>Arthropoda</taxon>
        <taxon>Chelicerata</taxon>
        <taxon>Arachnida</taxon>
        <taxon>Araneae</taxon>
        <taxon>Araneomorphae</taxon>
        <taxon>Entelegynae</taxon>
        <taxon>Araneoidea</taxon>
        <taxon>Araneidae</taxon>
        <taxon>Araneus</taxon>
    </lineage>
</organism>
<dbReference type="Proteomes" id="UP000499080">
    <property type="component" value="Unassembled WGS sequence"/>
</dbReference>
<gene>
    <name evidence="1" type="ORF">AVEN_202319_1</name>
</gene>
<sequence>MRKVDSLRNYTFWMLKQRISDDMTRGHRPVNYIVGELACFFTPVRKVGLSEKFLRRYFGPYRITRRLSYVTCKVQSMEVSTKYNEVKRRSPRPVVETLLCSKETTG</sequence>
<dbReference type="AlphaFoldDB" id="A0A4Y2E5A1"/>
<keyword evidence="2" id="KW-1185">Reference proteome</keyword>
<evidence type="ECO:0000313" key="1">
    <source>
        <dbReference type="EMBL" id="GBM24332.1"/>
    </source>
</evidence>
<name>A0A4Y2E5A1_ARAVE</name>
<evidence type="ECO:0000313" key="2">
    <source>
        <dbReference type="Proteomes" id="UP000499080"/>
    </source>
</evidence>
<dbReference type="OrthoDB" id="6428870at2759"/>
<protein>
    <submittedName>
        <fullName evidence="1">Uncharacterized protein</fullName>
    </submittedName>
</protein>
<dbReference type="EMBL" id="BGPR01000516">
    <property type="protein sequence ID" value="GBM24332.1"/>
    <property type="molecule type" value="Genomic_DNA"/>
</dbReference>
<proteinExistence type="predicted"/>